<dbReference type="Proteomes" id="UP000503011">
    <property type="component" value="Chromosome"/>
</dbReference>
<feature type="region of interest" description="Disordered" evidence="1">
    <location>
        <begin position="25"/>
        <end position="61"/>
    </location>
</feature>
<accession>A0A6F8YHV0</accession>
<dbReference type="EMBL" id="AP022871">
    <property type="protein sequence ID" value="BCB85714.1"/>
    <property type="molecule type" value="Genomic_DNA"/>
</dbReference>
<name>A0A6F8YHV0_9ACTN</name>
<keyword evidence="3" id="KW-1185">Reference proteome</keyword>
<evidence type="ECO:0000313" key="2">
    <source>
        <dbReference type="EMBL" id="BCB85714.1"/>
    </source>
</evidence>
<organism evidence="2 3">
    <name type="scientific">Phytohabitans suffuscus</name>
    <dbReference type="NCBI Taxonomy" id="624315"/>
    <lineage>
        <taxon>Bacteria</taxon>
        <taxon>Bacillati</taxon>
        <taxon>Actinomycetota</taxon>
        <taxon>Actinomycetes</taxon>
        <taxon>Micromonosporales</taxon>
        <taxon>Micromonosporaceae</taxon>
    </lineage>
</organism>
<gene>
    <name evidence="2" type="ORF">Psuf_030270</name>
</gene>
<evidence type="ECO:0000313" key="3">
    <source>
        <dbReference type="Proteomes" id="UP000503011"/>
    </source>
</evidence>
<reference evidence="2 3" key="2">
    <citation type="submission" date="2020-03" db="EMBL/GenBank/DDBJ databases">
        <authorList>
            <person name="Ichikawa N."/>
            <person name="Kimura A."/>
            <person name="Kitahashi Y."/>
            <person name="Uohara A."/>
        </authorList>
    </citation>
    <scope>NUCLEOTIDE SEQUENCE [LARGE SCALE GENOMIC DNA]</scope>
    <source>
        <strain evidence="2 3">NBRC 105367</strain>
    </source>
</reference>
<evidence type="ECO:0000256" key="1">
    <source>
        <dbReference type="SAM" id="MobiDB-lite"/>
    </source>
</evidence>
<dbReference type="KEGG" id="psuu:Psuf_030270"/>
<reference evidence="2 3" key="1">
    <citation type="submission" date="2020-03" db="EMBL/GenBank/DDBJ databases">
        <title>Whole genome shotgun sequence of Phytohabitans suffuscus NBRC 105367.</title>
        <authorList>
            <person name="Komaki H."/>
            <person name="Tamura T."/>
        </authorList>
    </citation>
    <scope>NUCLEOTIDE SEQUENCE [LARGE SCALE GENOMIC DNA]</scope>
    <source>
        <strain evidence="2 3">NBRC 105367</strain>
    </source>
</reference>
<sequence length="61" mass="6755">MRLGRCRAIRSCSWVLPADIAKRSWSHGRDSGIRTDSNPGGIWDPDKKAGAHARLRDEVPA</sequence>
<dbReference type="AlphaFoldDB" id="A0A6F8YHV0"/>
<protein>
    <submittedName>
        <fullName evidence="2">Uncharacterized protein</fullName>
    </submittedName>
</protein>
<feature type="compositionally biased region" description="Basic and acidic residues" evidence="1">
    <location>
        <begin position="44"/>
        <end position="61"/>
    </location>
</feature>
<proteinExistence type="predicted"/>